<dbReference type="PANTHER" id="PTHR13887:SF47">
    <property type="entry name" value="CLPXP ADAPTER PROTEIN SPXH"/>
    <property type="match status" value="1"/>
</dbReference>
<evidence type="ECO:0000256" key="2">
    <source>
        <dbReference type="HAMAP-Rule" id="MF_02245"/>
    </source>
</evidence>
<evidence type="ECO:0000256" key="1">
    <source>
        <dbReference type="ARBA" id="ARBA00022490"/>
    </source>
</evidence>
<dbReference type="Pfam" id="PF13743">
    <property type="entry name" value="Thioredoxin_5"/>
    <property type="match status" value="1"/>
</dbReference>
<dbReference type="InterPro" id="IPR046404">
    <property type="entry name" value="Adapter_SpxH"/>
</dbReference>
<comment type="similarity">
    <text evidence="2">Belongs to the SpxH family.</text>
</comment>
<comment type="function">
    <text evidence="2">Adapter protein required for efficient degradation of Spx by ClpXP under non-stress conditions. Interaction with Spx stabilizes Spx and exposes the C-terminus of Spx for recognition and proteolysis by ClpXP.</text>
</comment>
<organism evidence="3 4">
    <name type="scientific">Bacillus carboniphilus</name>
    <dbReference type="NCBI Taxonomy" id="86663"/>
    <lineage>
        <taxon>Bacteria</taxon>
        <taxon>Bacillati</taxon>
        <taxon>Bacillota</taxon>
        <taxon>Bacilli</taxon>
        <taxon>Bacillales</taxon>
        <taxon>Bacillaceae</taxon>
        <taxon>Bacillus</taxon>
    </lineage>
</organism>
<dbReference type="PANTHER" id="PTHR13887">
    <property type="entry name" value="GLUTATHIONE S-TRANSFERASE KAPPA"/>
    <property type="match status" value="1"/>
</dbReference>
<dbReference type="CDD" id="cd03025">
    <property type="entry name" value="DsbA_FrnE_like"/>
    <property type="match status" value="1"/>
</dbReference>
<dbReference type="Gene3D" id="3.40.30.10">
    <property type="entry name" value="Glutaredoxin"/>
    <property type="match status" value="1"/>
</dbReference>
<dbReference type="Proteomes" id="UP001197974">
    <property type="component" value="Chromosome"/>
</dbReference>
<dbReference type="HAMAP" id="MF_02245">
    <property type="entry name" value="Adapter_SpxH"/>
    <property type="match status" value="1"/>
</dbReference>
<dbReference type="EMBL" id="CP129013">
    <property type="protein sequence ID" value="WLR42953.1"/>
    <property type="molecule type" value="Genomic_DNA"/>
</dbReference>
<evidence type="ECO:0000313" key="4">
    <source>
        <dbReference type="Proteomes" id="UP001197974"/>
    </source>
</evidence>
<protein>
    <recommendedName>
        <fullName evidence="2">ClpXP adapter protein SpxH</fullName>
    </recommendedName>
</protein>
<comment type="subunit">
    <text evidence="2">Interacts with Spx.</text>
</comment>
<gene>
    <name evidence="2" type="primary">spxH</name>
    <name evidence="3" type="ORF">LC087_01630</name>
</gene>
<dbReference type="InterPro" id="IPR036249">
    <property type="entry name" value="Thioredoxin-like_sf"/>
</dbReference>
<keyword evidence="4" id="KW-1185">Reference proteome</keyword>
<reference evidence="3 4" key="1">
    <citation type="submission" date="2023-06" db="EMBL/GenBank/DDBJ databases">
        <title>Five Gram-positive bacteria isolated from mangrove sediments in Shenzhen, Guangdong, China.</title>
        <authorList>
            <person name="Yu S."/>
            <person name="Zheng W."/>
            <person name="Huang Y."/>
        </authorList>
    </citation>
    <scope>NUCLEOTIDE SEQUENCE [LARGE SCALE GENOMIC DNA]</scope>
    <source>
        <strain evidence="3 4">SaN35-3</strain>
    </source>
</reference>
<accession>A0ABY9JW17</accession>
<comment type="subcellular location">
    <subcellularLocation>
        <location evidence="2">Cytoplasm</location>
    </subcellularLocation>
</comment>
<keyword evidence="1 2" id="KW-0963">Cytoplasm</keyword>
<dbReference type="Gene3D" id="1.10.472.60">
    <property type="entry name" value="putative protein disulfide isomerase domain"/>
    <property type="match status" value="1"/>
</dbReference>
<dbReference type="RefSeq" id="WP_226538765.1">
    <property type="nucleotide sequence ID" value="NZ_CP129013.1"/>
</dbReference>
<dbReference type="SUPFAM" id="SSF52833">
    <property type="entry name" value="Thioredoxin-like"/>
    <property type="match status" value="1"/>
</dbReference>
<evidence type="ECO:0000313" key="3">
    <source>
        <dbReference type="EMBL" id="WLR42953.1"/>
    </source>
</evidence>
<sequence length="294" mass="33965">MTSLRTNDVAQFFSHCHANAKKPLEIYMFIDPICPECWALEPIVKKLKIEYGRFFTLRYIVSGKINTLNRSKKHKPLELAKVWEKTASRTGMSCDGNIWFEHPISSPYSASIAIKAAELQGRKSGLRFLRKLQEVLFLEKQNIDDYFVLLSIAESVGLDLEEFREDLHSNCAAKALQCDMKITSEMEISQIPSLVFFNEVDGESGLKITGMYSYETYVKVLEEMLQTKLKPSQTPPLEAFLKFYQFVATKEIAVVYNMEEVDVEREMKKYLLKQTVEKVPVKHGTFWRYKNPAD</sequence>
<proteinExistence type="inferred from homology"/>
<name>A0ABY9JW17_9BACI</name>